<feature type="compositionally biased region" description="Polar residues" evidence="1">
    <location>
        <begin position="1"/>
        <end position="14"/>
    </location>
</feature>
<feature type="region of interest" description="Disordered" evidence="1">
    <location>
        <begin position="1"/>
        <end position="59"/>
    </location>
</feature>
<proteinExistence type="predicted"/>
<organism evidence="2 3">
    <name type="scientific">Brassica campestris</name>
    <name type="common">Field mustard</name>
    <dbReference type="NCBI Taxonomy" id="3711"/>
    <lineage>
        <taxon>Eukaryota</taxon>
        <taxon>Viridiplantae</taxon>
        <taxon>Streptophyta</taxon>
        <taxon>Embryophyta</taxon>
        <taxon>Tracheophyta</taxon>
        <taxon>Spermatophyta</taxon>
        <taxon>Magnoliopsida</taxon>
        <taxon>eudicotyledons</taxon>
        <taxon>Gunneridae</taxon>
        <taxon>Pentapetalae</taxon>
        <taxon>rosids</taxon>
        <taxon>malvids</taxon>
        <taxon>Brassicales</taxon>
        <taxon>Brassicaceae</taxon>
        <taxon>Brassiceae</taxon>
        <taxon>Brassica</taxon>
    </lineage>
</organism>
<dbReference type="Proteomes" id="UP000694005">
    <property type="component" value="Chromosome A04"/>
</dbReference>
<evidence type="ECO:0000313" key="3">
    <source>
        <dbReference type="Proteomes" id="UP000694005"/>
    </source>
</evidence>
<dbReference type="EMBL" id="LS974620">
    <property type="protein sequence ID" value="CAG7906165.1"/>
    <property type="molecule type" value="Genomic_DNA"/>
</dbReference>
<name>A0A8D9HUK2_BRACM</name>
<feature type="compositionally biased region" description="Polar residues" evidence="1">
    <location>
        <begin position="49"/>
        <end position="59"/>
    </location>
</feature>
<dbReference type="AlphaFoldDB" id="A0A8D9HUK2"/>
<protein>
    <submittedName>
        <fullName evidence="2">Uncharacterized protein</fullName>
    </submittedName>
</protein>
<accession>A0A8D9HUK2</accession>
<feature type="non-terminal residue" evidence="2">
    <location>
        <position position="1"/>
    </location>
</feature>
<reference evidence="2 3" key="1">
    <citation type="submission" date="2021-07" db="EMBL/GenBank/DDBJ databases">
        <authorList>
            <consortium name="Genoscope - CEA"/>
            <person name="William W."/>
        </authorList>
    </citation>
    <scope>NUCLEOTIDE SEQUENCE [LARGE SCALE GENOMIC DNA]</scope>
</reference>
<dbReference type="Gramene" id="A04p10660.2_BraZ1">
    <property type="protein sequence ID" value="A04p10660.2_BraZ1.CDS.1"/>
    <property type="gene ID" value="A04g10660.2_BraZ1"/>
</dbReference>
<evidence type="ECO:0000313" key="2">
    <source>
        <dbReference type="EMBL" id="CAG7906165.1"/>
    </source>
</evidence>
<sequence length="59" mass="6131">QQNHSSSTHETPTIPSLLHHTGVGAQELLGHGPQSESPCPGPLSDSPGAVTSTCDTRTW</sequence>
<evidence type="ECO:0000256" key="1">
    <source>
        <dbReference type="SAM" id="MobiDB-lite"/>
    </source>
</evidence>
<gene>
    <name evidence="2" type="ORF">BRAPAZ1V2_A04P10660.2</name>
</gene>